<comment type="caution">
    <text evidence="2">The sequence shown here is derived from an EMBL/GenBank/DDBJ whole genome shotgun (WGS) entry which is preliminary data.</text>
</comment>
<reference evidence="2 3" key="1">
    <citation type="submission" date="2023-01" db="EMBL/GenBank/DDBJ databases">
        <authorList>
            <person name="Whitehead M."/>
        </authorList>
    </citation>
    <scope>NUCLEOTIDE SEQUENCE [LARGE SCALE GENOMIC DNA]</scope>
</reference>
<dbReference type="EMBL" id="CARXXK010000001">
    <property type="protein sequence ID" value="CAI6343329.1"/>
    <property type="molecule type" value="Genomic_DNA"/>
</dbReference>
<dbReference type="PANTHER" id="PTHR46289">
    <property type="entry name" value="52 KDA REPRESSOR OF THE INHIBITOR OF THE PROTEIN KINASE-LIKE PROTEIN-RELATED"/>
    <property type="match status" value="1"/>
</dbReference>
<dbReference type="InterPro" id="IPR052958">
    <property type="entry name" value="IFN-induced_PKR_regulator"/>
</dbReference>
<dbReference type="InterPro" id="IPR008906">
    <property type="entry name" value="HATC_C_dom"/>
</dbReference>
<dbReference type="AlphaFoldDB" id="A0AAV0VGE8"/>
<dbReference type="Pfam" id="PF05699">
    <property type="entry name" value="Dimer_Tnp_hAT"/>
    <property type="match status" value="1"/>
</dbReference>
<gene>
    <name evidence="2" type="ORF">MEUPH1_LOCUS612</name>
</gene>
<sequence length="171" mass="19948">MLDKLINELEKRKESYDHLLENYKFFFKLTTLSVADVYMYAARLQKEYLNDLEPSFINECLHFRGHLKSIGSDAPNTILDMCAFIRQKNVVNIYPYIDISLRMLLCTPISNCSTERLFSALKRVKSYLRSCSKENRLNSLAMMTIEADLTSKIDYNGVIEEFATLKCRKKC</sequence>
<protein>
    <recommendedName>
        <fullName evidence="1">HAT C-terminal dimerisation domain-containing protein</fullName>
    </recommendedName>
</protein>
<organism evidence="2 3">
    <name type="scientific">Macrosiphum euphorbiae</name>
    <name type="common">potato aphid</name>
    <dbReference type="NCBI Taxonomy" id="13131"/>
    <lineage>
        <taxon>Eukaryota</taxon>
        <taxon>Metazoa</taxon>
        <taxon>Ecdysozoa</taxon>
        <taxon>Arthropoda</taxon>
        <taxon>Hexapoda</taxon>
        <taxon>Insecta</taxon>
        <taxon>Pterygota</taxon>
        <taxon>Neoptera</taxon>
        <taxon>Paraneoptera</taxon>
        <taxon>Hemiptera</taxon>
        <taxon>Sternorrhyncha</taxon>
        <taxon>Aphidomorpha</taxon>
        <taxon>Aphidoidea</taxon>
        <taxon>Aphididae</taxon>
        <taxon>Macrosiphini</taxon>
        <taxon>Macrosiphum</taxon>
    </lineage>
</organism>
<name>A0AAV0VGE8_9HEMI</name>
<accession>A0AAV0VGE8</accession>
<feature type="domain" description="HAT C-terminal dimerisation" evidence="1">
    <location>
        <begin position="90"/>
        <end position="148"/>
    </location>
</feature>
<dbReference type="GO" id="GO:0046983">
    <property type="term" value="F:protein dimerization activity"/>
    <property type="evidence" value="ECO:0007669"/>
    <property type="project" value="InterPro"/>
</dbReference>
<evidence type="ECO:0000313" key="2">
    <source>
        <dbReference type="EMBL" id="CAI6343329.1"/>
    </source>
</evidence>
<dbReference type="PANTHER" id="PTHR46289:SF14">
    <property type="entry name" value="DUF4371 DOMAIN-CONTAINING PROTEIN"/>
    <property type="match status" value="1"/>
</dbReference>
<evidence type="ECO:0000313" key="3">
    <source>
        <dbReference type="Proteomes" id="UP001160148"/>
    </source>
</evidence>
<proteinExistence type="predicted"/>
<keyword evidence="3" id="KW-1185">Reference proteome</keyword>
<dbReference type="Proteomes" id="UP001160148">
    <property type="component" value="Unassembled WGS sequence"/>
</dbReference>
<evidence type="ECO:0000259" key="1">
    <source>
        <dbReference type="Pfam" id="PF05699"/>
    </source>
</evidence>